<keyword evidence="8" id="KW-1015">Disulfide bond</keyword>
<dbReference type="CDD" id="cd02995">
    <property type="entry name" value="PDI_a_PDI_a'_C"/>
    <property type="match status" value="1"/>
</dbReference>
<dbReference type="FunFam" id="3.40.30.10:FF:000167">
    <property type="entry name" value="Protein disulfide isomerase like, testis expressed"/>
    <property type="match status" value="1"/>
</dbReference>
<dbReference type="PANTHER" id="PTHR18929:SF58">
    <property type="entry name" value="PROTEIN DISULFIDE-ISOMERASE-LIKE PROTEIN OF THE TESTIS"/>
    <property type="match status" value="1"/>
</dbReference>
<organism evidence="12 13">
    <name type="scientific">Limosa lapponica baueri</name>
    <dbReference type="NCBI Taxonomy" id="1758121"/>
    <lineage>
        <taxon>Eukaryota</taxon>
        <taxon>Metazoa</taxon>
        <taxon>Chordata</taxon>
        <taxon>Craniata</taxon>
        <taxon>Vertebrata</taxon>
        <taxon>Euteleostomi</taxon>
        <taxon>Archelosauria</taxon>
        <taxon>Archosauria</taxon>
        <taxon>Dinosauria</taxon>
        <taxon>Saurischia</taxon>
        <taxon>Theropoda</taxon>
        <taxon>Coelurosauria</taxon>
        <taxon>Aves</taxon>
        <taxon>Neognathae</taxon>
        <taxon>Neoaves</taxon>
        <taxon>Charadriiformes</taxon>
        <taxon>Scolopacidae</taxon>
        <taxon>Limosa</taxon>
    </lineage>
</organism>
<keyword evidence="13" id="KW-1185">Reference proteome</keyword>
<dbReference type="PROSITE" id="PS51352">
    <property type="entry name" value="THIOREDOXIN_2"/>
    <property type="match status" value="1"/>
</dbReference>
<dbReference type="Gene3D" id="3.40.30.10">
    <property type="entry name" value="Glutaredoxin"/>
    <property type="match status" value="4"/>
</dbReference>
<dbReference type="Pfam" id="PF00085">
    <property type="entry name" value="Thioredoxin"/>
    <property type="match status" value="2"/>
</dbReference>
<comment type="catalytic activity">
    <reaction evidence="1">
        <text>Catalyzes the rearrangement of -S-S- bonds in proteins.</text>
        <dbReference type="EC" id="5.3.4.1"/>
    </reaction>
</comment>
<evidence type="ECO:0000256" key="5">
    <source>
        <dbReference type="ARBA" id="ARBA00022729"/>
    </source>
</evidence>
<dbReference type="SUPFAM" id="SSF52833">
    <property type="entry name" value="Thioredoxin-like"/>
    <property type="match status" value="4"/>
</dbReference>
<evidence type="ECO:0000256" key="6">
    <source>
        <dbReference type="ARBA" id="ARBA00022737"/>
    </source>
</evidence>
<gene>
    <name evidence="12" type="ORF">llap_6033</name>
</gene>
<evidence type="ECO:0000256" key="8">
    <source>
        <dbReference type="ARBA" id="ARBA00023157"/>
    </source>
</evidence>
<dbReference type="NCBIfam" id="TIGR01130">
    <property type="entry name" value="ER_PDI_fam"/>
    <property type="match status" value="1"/>
</dbReference>
<evidence type="ECO:0000256" key="2">
    <source>
        <dbReference type="ARBA" id="ARBA00004319"/>
    </source>
</evidence>
<dbReference type="EMBL" id="KZ505880">
    <property type="protein sequence ID" value="PKU43674.1"/>
    <property type="molecule type" value="Genomic_DNA"/>
</dbReference>
<keyword evidence="6" id="KW-0677">Repeat</keyword>
<evidence type="ECO:0000256" key="7">
    <source>
        <dbReference type="ARBA" id="ARBA00022824"/>
    </source>
</evidence>
<evidence type="ECO:0000256" key="9">
    <source>
        <dbReference type="ARBA" id="ARBA00023235"/>
    </source>
</evidence>
<accession>A0A2I0UCC0</accession>
<dbReference type="OrthoDB" id="72053at2759"/>
<name>A0A2I0UCC0_LIMLA</name>
<dbReference type="AlphaFoldDB" id="A0A2I0UCC0"/>
<dbReference type="GO" id="GO:0005788">
    <property type="term" value="C:endoplasmic reticulum lumen"/>
    <property type="evidence" value="ECO:0007669"/>
    <property type="project" value="UniProtKB-SubCell"/>
</dbReference>
<evidence type="ECO:0000259" key="11">
    <source>
        <dbReference type="PROSITE" id="PS51352"/>
    </source>
</evidence>
<dbReference type="CDD" id="cd02981">
    <property type="entry name" value="PDI_b_family"/>
    <property type="match status" value="1"/>
</dbReference>
<evidence type="ECO:0000313" key="12">
    <source>
        <dbReference type="EMBL" id="PKU43674.1"/>
    </source>
</evidence>
<reference evidence="13" key="1">
    <citation type="submission" date="2017-11" db="EMBL/GenBank/DDBJ databases">
        <authorList>
            <person name="Lima N.C."/>
            <person name="Parody-Merino A.M."/>
            <person name="Battley P.F."/>
            <person name="Fidler A.E."/>
            <person name="Prosdocimi F."/>
        </authorList>
    </citation>
    <scope>NUCLEOTIDE SEQUENCE [LARGE SCALE GENOMIC DNA]</scope>
</reference>
<feature type="domain" description="Thioredoxin" evidence="11">
    <location>
        <begin position="398"/>
        <end position="527"/>
    </location>
</feature>
<dbReference type="FunFam" id="3.40.30.10:FF:000191">
    <property type="entry name" value="Protein disulfide isomerase like, testis expressed"/>
    <property type="match status" value="1"/>
</dbReference>
<keyword evidence="7" id="KW-0256">Endoplasmic reticulum</keyword>
<evidence type="ECO:0000256" key="4">
    <source>
        <dbReference type="ARBA" id="ARBA00012723"/>
    </source>
</evidence>
<dbReference type="GO" id="GO:0003756">
    <property type="term" value="F:protein disulfide isomerase activity"/>
    <property type="evidence" value="ECO:0007669"/>
    <property type="project" value="UniProtKB-EC"/>
</dbReference>
<sequence>MLLKRKDESLLEANSQFGSINLDTSVPRSALACANETTTKTPSFLAADSISPNETKPKKAKLPQIKKENNVLLLKKSNFDRALKETKYLLVEFCEYQFPLSFTLMALQSMTDEFAKAARQLKKEAPRIQFGKIDVTHQHDLRKEFNIREFPTVKFFVDGSREDPIDCKGVRQASAFITWVKRRTGPSTVLINSTDQAEAIIHADDLAVIGFFKELHNDSMEVFCETARDVPEMPFGMTASEDVCANYGIQKNTLVVFKKGKPVHNEVLEDARLTKLDLTRLIKTFTLDLVTEYNLETSVKIFDVPVENHILLFTPKNSETFNVIYDNYKSAAVDFRGKIMFVLVDTNETRNGRVFEYFRIREVDVPAVRILNLTSDAKYKMPADEVTVENLKEFCQSYLNGKAKLHLSSEEIPEDWDKMPVKVLVGKNFNRIVFNKTMTVFVMFYAPWSYDCRKLLPIWEELGEQYGSRKDIIIAKIDVTANDILSVELDRYPFFRLFPAGPDYQEVAYAGEHTLQAFSEFLEEQSKTKAEPEEKAVASAAASYSHRQWLTTGDWENTQVNCKPNGTGKWVLGDLPRSHFHMEEIKDHKRAQKHIGDSEER</sequence>
<dbReference type="FunFam" id="3.40.30.10:FF:000042">
    <property type="entry name" value="protein disulfide-isomerase A2"/>
    <property type="match status" value="1"/>
</dbReference>
<evidence type="ECO:0000256" key="3">
    <source>
        <dbReference type="ARBA" id="ARBA00006347"/>
    </source>
</evidence>
<reference evidence="13" key="2">
    <citation type="submission" date="2017-12" db="EMBL/GenBank/DDBJ databases">
        <title>Genome sequence of the Bar-tailed Godwit (Limosa lapponica baueri).</title>
        <authorList>
            <person name="Lima N.C.B."/>
            <person name="Parody-Merino A.M."/>
            <person name="Battley P.F."/>
            <person name="Fidler A.E."/>
            <person name="Prosdocimi F."/>
        </authorList>
    </citation>
    <scope>NUCLEOTIDE SEQUENCE [LARGE SCALE GENOMIC DNA]</scope>
</reference>
<comment type="subcellular location">
    <subcellularLocation>
        <location evidence="2">Endoplasmic reticulum lumen</location>
    </subcellularLocation>
</comment>
<dbReference type="CDD" id="cd02982">
    <property type="entry name" value="PDI_b'_family"/>
    <property type="match status" value="1"/>
</dbReference>
<dbReference type="EC" id="5.3.4.1" evidence="4"/>
<dbReference type="PANTHER" id="PTHR18929">
    <property type="entry name" value="PROTEIN DISULFIDE ISOMERASE"/>
    <property type="match status" value="1"/>
</dbReference>
<evidence type="ECO:0000256" key="10">
    <source>
        <dbReference type="ARBA" id="ARBA00023284"/>
    </source>
</evidence>
<dbReference type="GO" id="GO:0006457">
    <property type="term" value="P:protein folding"/>
    <property type="evidence" value="ECO:0007669"/>
    <property type="project" value="TreeGrafter"/>
</dbReference>
<dbReference type="CDD" id="cd02961">
    <property type="entry name" value="PDI_a_family"/>
    <property type="match status" value="1"/>
</dbReference>
<dbReference type="InterPro" id="IPR036249">
    <property type="entry name" value="Thioredoxin-like_sf"/>
</dbReference>
<protein>
    <recommendedName>
        <fullName evidence="4">protein disulfide-isomerase</fullName>
        <ecNumber evidence="4">5.3.4.1</ecNumber>
    </recommendedName>
</protein>
<proteinExistence type="inferred from homology"/>
<dbReference type="Pfam" id="PF13848">
    <property type="entry name" value="Thioredoxin_6"/>
    <property type="match status" value="1"/>
</dbReference>
<comment type="similarity">
    <text evidence="3">Belongs to the protein disulfide isomerase family.</text>
</comment>
<dbReference type="InterPro" id="IPR013766">
    <property type="entry name" value="Thioredoxin_domain"/>
</dbReference>
<evidence type="ECO:0000256" key="1">
    <source>
        <dbReference type="ARBA" id="ARBA00001182"/>
    </source>
</evidence>
<evidence type="ECO:0000313" key="13">
    <source>
        <dbReference type="Proteomes" id="UP000233556"/>
    </source>
</evidence>
<keyword evidence="9 12" id="KW-0413">Isomerase</keyword>
<keyword evidence="5" id="KW-0732">Signal</keyword>
<keyword evidence="10" id="KW-0676">Redox-active center</keyword>
<dbReference type="InterPro" id="IPR005792">
    <property type="entry name" value="Prot_disulphide_isomerase"/>
</dbReference>
<dbReference type="Proteomes" id="UP000233556">
    <property type="component" value="Unassembled WGS sequence"/>
</dbReference>